<name>A0A0D7K3V6_9BURK</name>
<dbReference type="Pfam" id="PF06250">
    <property type="entry name" value="YhcG_C"/>
    <property type="match status" value="1"/>
</dbReference>
<evidence type="ECO:0000259" key="1">
    <source>
        <dbReference type="Pfam" id="PF06250"/>
    </source>
</evidence>
<keyword evidence="4" id="KW-1185">Reference proteome</keyword>
<proteinExistence type="predicted"/>
<dbReference type="Proteomes" id="UP000032566">
    <property type="component" value="Unassembled WGS sequence"/>
</dbReference>
<dbReference type="Pfam" id="PF17761">
    <property type="entry name" value="DUF1016_N"/>
    <property type="match status" value="1"/>
</dbReference>
<evidence type="ECO:0000313" key="3">
    <source>
        <dbReference type="EMBL" id="KJA08990.1"/>
    </source>
</evidence>
<dbReference type="InterPro" id="IPR011856">
    <property type="entry name" value="tRNA_endonuc-like_dom_sf"/>
</dbReference>
<dbReference type="EMBL" id="JXYQ01000078">
    <property type="protein sequence ID" value="KJA08990.1"/>
    <property type="molecule type" value="Genomic_DNA"/>
</dbReference>
<feature type="domain" description="YhcG N-terminal" evidence="2">
    <location>
        <begin position="24"/>
        <end position="184"/>
    </location>
</feature>
<dbReference type="AlphaFoldDB" id="A0A0D7K3V6"/>
<gene>
    <name evidence="3" type="ORF">RP29_18940</name>
</gene>
<dbReference type="InterPro" id="IPR009362">
    <property type="entry name" value="YhcG_C"/>
</dbReference>
<sequence length="375" mass="42219">MSTQAFDFAHLVAAIQQTHVVLANQAAKAVNISLTLRNWFIGQHIAEFELQGADRARYGDKLLSELAQALREQAVSNVGKRQLYGYLAFYRAYPQIVRTASALSAQTLLPNAAVNKVRTASAPSPALPAIDPDTLITRLSYSHFEQLVELDDPMQRAFYEVEALRGNWSVRELKRQIATQYYQRTGLSTDKAAVAALAHAKAEQATSQHIIRDPYVFEFLGFKPQEAVTEGQLEDALLDKLQAFLLELGHGFCFEARQKRVLIGGEHFFVDLVFYHRVLKCHVLIELKSDAFNHEHLGQLNAYVSYYKQHHMTEGDQPPIGILLCTRKNQELVEYALAGMSNQLFVSRYQVQLPGKEEMAAFLHKAVEELEGGDE</sequence>
<dbReference type="Gene3D" id="3.40.1350.10">
    <property type="match status" value="1"/>
</dbReference>
<dbReference type="PANTHER" id="PTHR30547">
    <property type="entry name" value="UNCHARACTERIZED PROTEIN YHCG-RELATED"/>
    <property type="match status" value="1"/>
</dbReference>
<dbReference type="OrthoDB" id="9801263at2"/>
<comment type="caution">
    <text evidence="3">The sequence shown here is derived from an EMBL/GenBank/DDBJ whole genome shotgun (WGS) entry which is preliminary data.</text>
</comment>
<dbReference type="RefSeq" id="WP_044402432.1">
    <property type="nucleotide sequence ID" value="NZ_JXYQ01000078.1"/>
</dbReference>
<accession>A0A0D7K3V6</accession>
<dbReference type="InterPro" id="IPR041527">
    <property type="entry name" value="YhcG_N"/>
</dbReference>
<organism evidence="3 4">
    <name type="scientific">Acidovorax temperans</name>
    <dbReference type="NCBI Taxonomy" id="80878"/>
    <lineage>
        <taxon>Bacteria</taxon>
        <taxon>Pseudomonadati</taxon>
        <taxon>Pseudomonadota</taxon>
        <taxon>Betaproteobacteria</taxon>
        <taxon>Burkholderiales</taxon>
        <taxon>Comamonadaceae</taxon>
        <taxon>Acidovorax</taxon>
    </lineage>
</organism>
<reference evidence="3 4" key="1">
    <citation type="submission" date="2014-12" db="EMBL/GenBank/DDBJ databases">
        <title>Isolation of bacteria from lake water.</title>
        <authorList>
            <person name="Sheng K.-Y."/>
            <person name="Chin P.-S."/>
            <person name="Chan K.-G."/>
            <person name="Tan G.S."/>
        </authorList>
    </citation>
    <scope>NUCLEOTIDE SEQUENCE [LARGE SCALE GENOMIC DNA]</scope>
    <source>
        <strain evidence="3 4">KY4</strain>
    </source>
</reference>
<dbReference type="GO" id="GO:0003676">
    <property type="term" value="F:nucleic acid binding"/>
    <property type="evidence" value="ECO:0007669"/>
    <property type="project" value="InterPro"/>
</dbReference>
<evidence type="ECO:0000313" key="4">
    <source>
        <dbReference type="Proteomes" id="UP000032566"/>
    </source>
</evidence>
<evidence type="ECO:0000259" key="2">
    <source>
        <dbReference type="Pfam" id="PF17761"/>
    </source>
</evidence>
<protein>
    <submittedName>
        <fullName evidence="3">Cytoplasmic protein</fullName>
    </submittedName>
</protein>
<dbReference type="PANTHER" id="PTHR30547:SF5">
    <property type="entry name" value="NUCLEASE YHCG-RELATED"/>
    <property type="match status" value="1"/>
</dbReference>
<dbReference type="STRING" id="80878.RP29_18940"/>
<dbReference type="InterPro" id="IPR053148">
    <property type="entry name" value="PD-DEXK-like_domain"/>
</dbReference>
<feature type="domain" description="YhcG PDDEXK nuclease" evidence="1">
    <location>
        <begin position="209"/>
        <end position="357"/>
    </location>
</feature>
<dbReference type="PATRIC" id="fig|80878.5.peg.3762"/>